<reference evidence="2" key="1">
    <citation type="submission" date="2021-01" db="UniProtKB">
        <authorList>
            <consortium name="EnsemblMetazoa"/>
        </authorList>
    </citation>
    <scope>IDENTIFICATION</scope>
</reference>
<organism evidence="2 3">
    <name type="scientific">Varroa destructor</name>
    <name type="common">Honeybee mite</name>
    <dbReference type="NCBI Taxonomy" id="109461"/>
    <lineage>
        <taxon>Eukaryota</taxon>
        <taxon>Metazoa</taxon>
        <taxon>Ecdysozoa</taxon>
        <taxon>Arthropoda</taxon>
        <taxon>Chelicerata</taxon>
        <taxon>Arachnida</taxon>
        <taxon>Acari</taxon>
        <taxon>Parasitiformes</taxon>
        <taxon>Mesostigmata</taxon>
        <taxon>Gamasina</taxon>
        <taxon>Dermanyssoidea</taxon>
        <taxon>Varroidae</taxon>
        <taxon>Varroa</taxon>
    </lineage>
</organism>
<dbReference type="EnsemblMetazoa" id="XM_022806931">
    <property type="protein sequence ID" value="XP_022662666"/>
    <property type="gene ID" value="LOC111250931"/>
</dbReference>
<dbReference type="RefSeq" id="XP_022662666.1">
    <property type="nucleotide sequence ID" value="XM_022806931.1"/>
</dbReference>
<dbReference type="AlphaFoldDB" id="A0A7M7K784"/>
<keyword evidence="3" id="KW-1185">Reference proteome</keyword>
<accession>A0A7M7K784</accession>
<sequence length="229" mass="25014">MKMLFRAILCCTILGVACPQRLSFMHLNSDESGASAKIVRPNVTISSSQRRVYVPKGKSLKYAESPILRLSFQPSPKLSKALSFSDAQKPRSSQFFHLVPSTPSPSDAKPVKNETALTPIEPTPMRSVHRISNTTYQMPADFLCEGLDCPKGQQCTLAQPICTPQDCSLKPSCSKKLSEHCEKCRPPCVHAVLNLNAPGGCHPCLCEVTVFRPPAHLVKKLAQITAATK</sequence>
<dbReference type="KEGG" id="vde:111250931"/>
<proteinExistence type="predicted"/>
<dbReference type="OrthoDB" id="6482817at2759"/>
<evidence type="ECO:0000313" key="2">
    <source>
        <dbReference type="EnsemblMetazoa" id="XP_022662666"/>
    </source>
</evidence>
<feature type="signal peptide" evidence="1">
    <location>
        <begin position="1"/>
        <end position="19"/>
    </location>
</feature>
<dbReference type="PROSITE" id="PS51257">
    <property type="entry name" value="PROKAR_LIPOPROTEIN"/>
    <property type="match status" value="1"/>
</dbReference>
<evidence type="ECO:0000256" key="1">
    <source>
        <dbReference type="SAM" id="SignalP"/>
    </source>
</evidence>
<dbReference type="InParanoid" id="A0A7M7K784"/>
<name>A0A7M7K784_VARDE</name>
<keyword evidence="1" id="KW-0732">Signal</keyword>
<dbReference type="Proteomes" id="UP000594260">
    <property type="component" value="Unplaced"/>
</dbReference>
<feature type="chain" id="PRO_5029787924" evidence="1">
    <location>
        <begin position="20"/>
        <end position="229"/>
    </location>
</feature>
<dbReference type="GeneID" id="111250931"/>
<protein>
    <submittedName>
        <fullName evidence="2">Uncharacterized protein</fullName>
    </submittedName>
</protein>
<evidence type="ECO:0000313" key="3">
    <source>
        <dbReference type="Proteomes" id="UP000594260"/>
    </source>
</evidence>